<dbReference type="Proteomes" id="UP000319836">
    <property type="component" value="Unassembled WGS sequence"/>
</dbReference>
<reference evidence="2 3" key="1">
    <citation type="journal article" date="2019" name="Nat. Microbiol.">
        <title>Mediterranean grassland soil C-N compound turnover is dependent on rainfall and depth, and is mediated by genomically divergent microorganisms.</title>
        <authorList>
            <person name="Diamond S."/>
            <person name="Andeer P.F."/>
            <person name="Li Z."/>
            <person name="Crits-Christoph A."/>
            <person name="Burstein D."/>
            <person name="Anantharaman K."/>
            <person name="Lane K.R."/>
            <person name="Thomas B.C."/>
            <person name="Pan C."/>
            <person name="Northen T.R."/>
            <person name="Banfield J.F."/>
        </authorList>
    </citation>
    <scope>NUCLEOTIDE SEQUENCE [LARGE SCALE GENOMIC DNA]</scope>
    <source>
        <strain evidence="2">WS_10</strain>
    </source>
</reference>
<proteinExistence type="predicted"/>
<feature type="region of interest" description="Disordered" evidence="1">
    <location>
        <begin position="319"/>
        <end position="341"/>
    </location>
</feature>
<dbReference type="InterPro" id="IPR003961">
    <property type="entry name" value="FN3_dom"/>
</dbReference>
<accession>A0A538U4R3</accession>
<comment type="caution">
    <text evidence="2">The sequence shown here is derived from an EMBL/GenBank/DDBJ whole genome shotgun (WGS) entry which is preliminary data.</text>
</comment>
<organism evidence="2 3">
    <name type="scientific">Eiseniibacteriota bacterium</name>
    <dbReference type="NCBI Taxonomy" id="2212470"/>
    <lineage>
        <taxon>Bacteria</taxon>
        <taxon>Candidatus Eiseniibacteriota</taxon>
    </lineage>
</organism>
<name>A0A538U4R3_UNCEI</name>
<evidence type="ECO:0000256" key="1">
    <source>
        <dbReference type="SAM" id="MobiDB-lite"/>
    </source>
</evidence>
<sequence length="341" mass="36550">MSGRIPRAALRRSAAIASLIALCSLVDSCDKKTAVVDPNDGLEGIPSASQLVVWRDTPTQDSVFADLGAAGPSPEDTLIATHDIYYAGPGEIRGMIFDYTRADRFEVFRRESGAFRPFKDFLINPSKRFLKGQADVFRFLDVPPPGPSEQYIGRGLVEGVGAADAPKTNLAQAGGGQVAMDLQYTGATGIRPDIRPLDSLLTLEWNAVPGAAGYWVHVYQLTNQGGEEIVFLPAGTTSYHLGDPLPAGGRILTYTTPINGLDYQVRIAAVDANGQLISYTGISGSFGIFRSETTYRKFPLGSVIVHPNRPILPPGEAEPSVLIPTSNPRLTISPTGATQHR</sequence>
<protein>
    <submittedName>
        <fullName evidence="2">Fibronectin type III domain-containing protein</fullName>
    </submittedName>
</protein>
<evidence type="ECO:0000313" key="3">
    <source>
        <dbReference type="Proteomes" id="UP000319836"/>
    </source>
</evidence>
<feature type="compositionally biased region" description="Polar residues" evidence="1">
    <location>
        <begin position="323"/>
        <end position="341"/>
    </location>
</feature>
<evidence type="ECO:0000313" key="2">
    <source>
        <dbReference type="EMBL" id="TMQ70880.1"/>
    </source>
</evidence>
<dbReference type="CDD" id="cd00063">
    <property type="entry name" value="FN3"/>
    <property type="match status" value="1"/>
</dbReference>
<gene>
    <name evidence="2" type="ORF">E6K80_07130</name>
</gene>
<dbReference type="EMBL" id="VBPA01000168">
    <property type="protein sequence ID" value="TMQ70880.1"/>
    <property type="molecule type" value="Genomic_DNA"/>
</dbReference>
<dbReference type="AlphaFoldDB" id="A0A538U4R3"/>